<name>A0ACD5YRF3_AVESA</name>
<dbReference type="EnsemblPlants" id="AVESA.00010b.r2.6AG1010560.1">
    <property type="protein sequence ID" value="AVESA.00010b.r2.6AG1010560.1.CDS.1"/>
    <property type="gene ID" value="AVESA.00010b.r2.6AG1010560"/>
</dbReference>
<reference evidence="1" key="1">
    <citation type="submission" date="2021-05" db="EMBL/GenBank/DDBJ databases">
        <authorList>
            <person name="Scholz U."/>
            <person name="Mascher M."/>
            <person name="Fiebig A."/>
        </authorList>
    </citation>
    <scope>NUCLEOTIDE SEQUENCE [LARGE SCALE GENOMIC DNA]</scope>
</reference>
<organism evidence="1 2">
    <name type="scientific">Avena sativa</name>
    <name type="common">Oat</name>
    <dbReference type="NCBI Taxonomy" id="4498"/>
    <lineage>
        <taxon>Eukaryota</taxon>
        <taxon>Viridiplantae</taxon>
        <taxon>Streptophyta</taxon>
        <taxon>Embryophyta</taxon>
        <taxon>Tracheophyta</taxon>
        <taxon>Spermatophyta</taxon>
        <taxon>Magnoliopsida</taxon>
        <taxon>Liliopsida</taxon>
        <taxon>Poales</taxon>
        <taxon>Poaceae</taxon>
        <taxon>BOP clade</taxon>
        <taxon>Pooideae</taxon>
        <taxon>Poodae</taxon>
        <taxon>Poeae</taxon>
        <taxon>Poeae Chloroplast Group 1 (Aveneae type)</taxon>
        <taxon>Aveninae</taxon>
        <taxon>Avena</taxon>
    </lineage>
</organism>
<protein>
    <submittedName>
        <fullName evidence="1">Uncharacterized protein</fullName>
    </submittedName>
</protein>
<evidence type="ECO:0000313" key="1">
    <source>
        <dbReference type="EnsemblPlants" id="AVESA.00010b.r2.6AG1010560.1.CDS.1"/>
    </source>
</evidence>
<reference evidence="1" key="2">
    <citation type="submission" date="2025-09" db="UniProtKB">
        <authorList>
            <consortium name="EnsemblPlants"/>
        </authorList>
    </citation>
    <scope>IDENTIFICATION</scope>
</reference>
<sequence>MARVLISKHPVAVVRPSEPVTATSNEIIHLTAYDKMFAGPVTALFLFKNPISEPAETIRRGLSRALIHYYPIAGRLAVAGDGEEVVIQCTGEGVSFVAASANCAIKDVPKMCECDPSVQEELALYPSSCSHSEPLMLMQVTVFSCGGFIVGITWNHLLCDGAGLVQFFKSVGELARGLTSPSIVPVRQGDCLELGLPPFSTNFMRFVATLEPSRRAFLNIAVPSTLINRIKHMFSASQGQPCSVFEAVAAVLWRCRTRAIFSDKEGGLVALFFMANARKYARAKEGFYGNCVTIHLVMAMSGMVANGNIIDIVKMIQRAKVQVPDQSSMDELQQHLLGYNLLGLSSWRNFGVGFDFGAGGPARLMSYEQERIGLPFCAVCLPCEDDHSVMARCVREEQTDAFLQEISNIQHIYR</sequence>
<accession>A0ACD5YRF3</accession>
<keyword evidence="2" id="KW-1185">Reference proteome</keyword>
<dbReference type="Proteomes" id="UP001732700">
    <property type="component" value="Chromosome 6A"/>
</dbReference>
<proteinExistence type="predicted"/>
<evidence type="ECO:0000313" key="2">
    <source>
        <dbReference type="Proteomes" id="UP001732700"/>
    </source>
</evidence>